<gene>
    <name evidence="2" type="ORF">EVAR_39756_1</name>
</gene>
<evidence type="ECO:0000256" key="1">
    <source>
        <dbReference type="SAM" id="MobiDB-lite"/>
    </source>
</evidence>
<proteinExistence type="predicted"/>
<protein>
    <submittedName>
        <fullName evidence="2">Uncharacterized protein</fullName>
    </submittedName>
</protein>
<dbReference type="Proteomes" id="UP000299102">
    <property type="component" value="Unassembled WGS sequence"/>
</dbReference>
<organism evidence="2 3">
    <name type="scientific">Eumeta variegata</name>
    <name type="common">Bagworm moth</name>
    <name type="synonym">Eumeta japonica</name>
    <dbReference type="NCBI Taxonomy" id="151549"/>
    <lineage>
        <taxon>Eukaryota</taxon>
        <taxon>Metazoa</taxon>
        <taxon>Ecdysozoa</taxon>
        <taxon>Arthropoda</taxon>
        <taxon>Hexapoda</taxon>
        <taxon>Insecta</taxon>
        <taxon>Pterygota</taxon>
        <taxon>Neoptera</taxon>
        <taxon>Endopterygota</taxon>
        <taxon>Lepidoptera</taxon>
        <taxon>Glossata</taxon>
        <taxon>Ditrysia</taxon>
        <taxon>Tineoidea</taxon>
        <taxon>Psychidae</taxon>
        <taxon>Oiketicinae</taxon>
        <taxon>Eumeta</taxon>
    </lineage>
</organism>
<accession>A0A4C1X4I3</accession>
<reference evidence="2 3" key="1">
    <citation type="journal article" date="2019" name="Commun. Biol.">
        <title>The bagworm genome reveals a unique fibroin gene that provides high tensile strength.</title>
        <authorList>
            <person name="Kono N."/>
            <person name="Nakamura H."/>
            <person name="Ohtoshi R."/>
            <person name="Tomita M."/>
            <person name="Numata K."/>
            <person name="Arakawa K."/>
        </authorList>
    </citation>
    <scope>NUCLEOTIDE SEQUENCE [LARGE SCALE GENOMIC DNA]</scope>
</reference>
<keyword evidence="3" id="KW-1185">Reference proteome</keyword>
<dbReference type="AlphaFoldDB" id="A0A4C1X4I3"/>
<comment type="caution">
    <text evidence="2">The sequence shown here is derived from an EMBL/GenBank/DDBJ whole genome shotgun (WGS) entry which is preliminary data.</text>
</comment>
<name>A0A4C1X4I3_EUMVA</name>
<sequence>MCVREWLHPRDGGAAASALKIIDDFKATLWALEGRCTYEEPELRSRPEPELSKSRTKGGNGIVMDTPTESCTRGAAGNHQELIEKIIVLPGLAILAPTRVYTLCLGTGSTALFTALDIRYILEIRESK</sequence>
<evidence type="ECO:0000313" key="3">
    <source>
        <dbReference type="Proteomes" id="UP000299102"/>
    </source>
</evidence>
<feature type="region of interest" description="Disordered" evidence="1">
    <location>
        <begin position="39"/>
        <end position="74"/>
    </location>
</feature>
<evidence type="ECO:0000313" key="2">
    <source>
        <dbReference type="EMBL" id="GBP58040.1"/>
    </source>
</evidence>
<feature type="compositionally biased region" description="Basic and acidic residues" evidence="1">
    <location>
        <begin position="39"/>
        <end position="53"/>
    </location>
</feature>
<dbReference type="EMBL" id="BGZK01000726">
    <property type="protein sequence ID" value="GBP58040.1"/>
    <property type="molecule type" value="Genomic_DNA"/>
</dbReference>